<dbReference type="PANTHER" id="PTHR42928">
    <property type="entry name" value="TRICARBOXYLATE-BINDING PROTEIN"/>
    <property type="match status" value="1"/>
</dbReference>
<keyword evidence="4" id="KW-1185">Reference proteome</keyword>
<dbReference type="EMBL" id="BMJJ01000011">
    <property type="protein sequence ID" value="GGD33643.1"/>
    <property type="molecule type" value="Genomic_DNA"/>
</dbReference>
<dbReference type="Gene3D" id="3.40.190.150">
    <property type="entry name" value="Bordetella uptake gene, domain 1"/>
    <property type="match status" value="1"/>
</dbReference>
<sequence>MLKSMTLAATLALGVALPAQAFEPSRPVEFVVTSGPGGGTDTFARTIQMIIGKHELMKTSVIVTNKGGGSGAEGFAYTAAHAGDVHKLTFGTNNEYLLPNVAKMPYKADDLIPVAALALDEFLIWANGKSEINDAAAFIAAAKTGNMQIGGSQSKDTDQILVSMLSEATGVKFRYIPFNGGGEALTQLAGGHIDANVNNPNENRGQWEAGLVKPLCVFRTERLPKSEPVYDGKGWHDIQTCKEAGIAIDTYRMPRTVWLPAGVDDEVVTYYRDVLKKVSETPEWAEYITKTAQSGEFIAGEDFADYAEKDTKRVVEVLEREGWLVK</sequence>
<dbReference type="PANTHER" id="PTHR42928:SF1">
    <property type="entry name" value="BLR4371 PROTEIN"/>
    <property type="match status" value="1"/>
</dbReference>
<comment type="caution">
    <text evidence="3">The sequence shown here is derived from an EMBL/GenBank/DDBJ whole genome shotgun (WGS) entry which is preliminary data.</text>
</comment>
<dbReference type="Proteomes" id="UP000613160">
    <property type="component" value="Unassembled WGS sequence"/>
</dbReference>
<dbReference type="AlphaFoldDB" id="A0A916Y8L4"/>
<protein>
    <submittedName>
        <fullName evidence="3">Tricarboxylate transporter</fullName>
    </submittedName>
</protein>
<feature type="chain" id="PRO_5037620857" evidence="2">
    <location>
        <begin position="22"/>
        <end position="326"/>
    </location>
</feature>
<gene>
    <name evidence="3" type="ORF">GCM10011335_40810</name>
</gene>
<dbReference type="Pfam" id="PF03401">
    <property type="entry name" value="TctC"/>
    <property type="match status" value="1"/>
</dbReference>
<dbReference type="CDD" id="cd07012">
    <property type="entry name" value="PBP2_Bug_TTT"/>
    <property type="match status" value="1"/>
</dbReference>
<dbReference type="RefSeq" id="WP_188854278.1">
    <property type="nucleotide sequence ID" value="NZ_BMJJ01000011.1"/>
</dbReference>
<dbReference type="PIRSF" id="PIRSF017082">
    <property type="entry name" value="YflP"/>
    <property type="match status" value="1"/>
</dbReference>
<evidence type="ECO:0000313" key="3">
    <source>
        <dbReference type="EMBL" id="GGD33643.1"/>
    </source>
</evidence>
<accession>A0A916Y8L4</accession>
<dbReference type="Gene3D" id="3.40.190.10">
    <property type="entry name" value="Periplasmic binding protein-like II"/>
    <property type="match status" value="1"/>
</dbReference>
<dbReference type="InterPro" id="IPR042100">
    <property type="entry name" value="Bug_dom1"/>
</dbReference>
<proteinExistence type="inferred from homology"/>
<evidence type="ECO:0000256" key="1">
    <source>
        <dbReference type="ARBA" id="ARBA00006987"/>
    </source>
</evidence>
<comment type="similarity">
    <text evidence="1">Belongs to the UPF0065 (bug) family.</text>
</comment>
<reference evidence="3" key="1">
    <citation type="journal article" date="2014" name="Int. J. Syst. Evol. Microbiol.">
        <title>Complete genome sequence of Corynebacterium casei LMG S-19264T (=DSM 44701T), isolated from a smear-ripened cheese.</title>
        <authorList>
            <consortium name="US DOE Joint Genome Institute (JGI-PGF)"/>
            <person name="Walter F."/>
            <person name="Albersmeier A."/>
            <person name="Kalinowski J."/>
            <person name="Ruckert C."/>
        </authorList>
    </citation>
    <scope>NUCLEOTIDE SEQUENCE</scope>
    <source>
        <strain evidence="3">CGMCC 1.15493</strain>
    </source>
</reference>
<feature type="signal peptide" evidence="2">
    <location>
        <begin position="1"/>
        <end position="21"/>
    </location>
</feature>
<reference evidence="3" key="2">
    <citation type="submission" date="2020-09" db="EMBL/GenBank/DDBJ databases">
        <authorList>
            <person name="Sun Q."/>
            <person name="Zhou Y."/>
        </authorList>
    </citation>
    <scope>NUCLEOTIDE SEQUENCE</scope>
    <source>
        <strain evidence="3">CGMCC 1.15493</strain>
    </source>
</reference>
<organism evidence="3 4">
    <name type="scientific">Aureimonas glaciei</name>
    <dbReference type="NCBI Taxonomy" id="1776957"/>
    <lineage>
        <taxon>Bacteria</taxon>
        <taxon>Pseudomonadati</taxon>
        <taxon>Pseudomonadota</taxon>
        <taxon>Alphaproteobacteria</taxon>
        <taxon>Hyphomicrobiales</taxon>
        <taxon>Aurantimonadaceae</taxon>
        <taxon>Aureimonas</taxon>
    </lineage>
</organism>
<evidence type="ECO:0000256" key="2">
    <source>
        <dbReference type="SAM" id="SignalP"/>
    </source>
</evidence>
<keyword evidence="2" id="KW-0732">Signal</keyword>
<name>A0A916Y8L4_9HYPH</name>
<evidence type="ECO:0000313" key="4">
    <source>
        <dbReference type="Proteomes" id="UP000613160"/>
    </source>
</evidence>
<dbReference type="InterPro" id="IPR005064">
    <property type="entry name" value="BUG"/>
</dbReference>